<comment type="similarity">
    <text evidence="1">Belongs to the class I-like SAM-binding methyltransferase superfamily. NNMT/PNMT/TEMT family.</text>
</comment>
<dbReference type="Ensembl" id="ENSFCTT00005069011.1">
    <property type="protein sequence ID" value="ENSFCTP00005049371.1"/>
    <property type="gene ID" value="ENSFCTG00005024224.1"/>
</dbReference>
<dbReference type="CDD" id="cd02440">
    <property type="entry name" value="AdoMet_MTases"/>
    <property type="match status" value="1"/>
</dbReference>
<evidence type="ECO:0000313" key="17">
    <source>
        <dbReference type="Proteomes" id="UP000823872"/>
    </source>
</evidence>
<dbReference type="NCBIfam" id="NF041360">
    <property type="entry name" value="GntF_guanitoxin"/>
    <property type="match status" value="1"/>
</dbReference>
<keyword evidence="3" id="KW-0489">Methyltransferase</keyword>
<protein>
    <recommendedName>
        <fullName evidence="9">Phenylethanolamine N-methyltransferase</fullName>
        <ecNumber evidence="8">2.1.1.28</ecNumber>
    </recommendedName>
    <alternativeName>
        <fullName evidence="10">Noradrenaline N-methyltransferase</fullName>
    </alternativeName>
</protein>
<dbReference type="InterPro" id="IPR025820">
    <property type="entry name" value="NNMT/PNMT/TEMT_CS"/>
</dbReference>
<sequence>MWDAVSRRKESPQGAGPGVGTRALGGGQWNSADWTLGQREGMGCRAKGVNGRGAGGERREELGAGGAGDLRVLGARSWLPGARPGEAEWRGAGAAEERGGGGGHTCPGRPTRAPSVCRSDTKGDGWGGGKCNAGPRAVPGAAAAPAAEGRAGTWAAHKGTAKREDRAGGGGSMSAADPNPAAGAVPDSDPHPGRAAVASAYQRFEPRAYLRNNYAPPRGDLSSPDGVGPWKLSCLAQTFATGEVSGHTLIDIGSGPTIYQLLSACTHFEDITMTDFLEVNRRELGLWLREEPGAFDWSMYSRHVCLIEGKGEPWQEKERQLRARVKRVLHIDVHQPQPLGAGSLAPLPADALVSAFCLEAVSPDLASFQRALDHITTLLRPGGHLLLIGALEESWYLAGEARLVVVPMCKEKVVEALVRSGYEVRDLRTYVMPACLQTGVDDVKGIFFAWAQKKVGV</sequence>
<dbReference type="InterPro" id="IPR000940">
    <property type="entry name" value="NNMT_TEMT_trans"/>
</dbReference>
<dbReference type="PANTHER" id="PTHR10867">
    <property type="entry name" value="NNMT/PNMT/TEMT FAMILY MEMBER"/>
    <property type="match status" value="1"/>
</dbReference>
<accession>A0ABI7ZSW4</accession>
<evidence type="ECO:0000256" key="2">
    <source>
        <dbReference type="ARBA" id="ARBA00022584"/>
    </source>
</evidence>
<reference evidence="16 17" key="1">
    <citation type="submission" date="2021-02" db="EMBL/GenBank/DDBJ databases">
        <title>Safari Cat Assemblies.</title>
        <authorList>
            <person name="Bredemeyer K.R."/>
            <person name="Murphy W.J."/>
        </authorList>
    </citation>
    <scope>NUCLEOTIDE SEQUENCE [LARGE SCALE GENOMIC DNA]</scope>
</reference>
<gene>
    <name evidence="16" type="primary">PNMT</name>
</gene>
<feature type="compositionally biased region" description="Low complexity" evidence="15">
    <location>
        <begin position="133"/>
        <end position="156"/>
    </location>
</feature>
<proteinExistence type="inferred from homology"/>
<keyword evidence="2" id="KW-0127">Catecholamine biosynthesis</keyword>
<feature type="region of interest" description="Disordered" evidence="15">
    <location>
        <begin position="1"/>
        <end position="37"/>
    </location>
</feature>
<dbReference type="PROSITE" id="PS51681">
    <property type="entry name" value="SAM_MT_NNMT_PNMT_TEMT"/>
    <property type="match status" value="1"/>
</dbReference>
<keyword evidence="4" id="KW-0808">Transferase</keyword>
<evidence type="ECO:0000256" key="4">
    <source>
        <dbReference type="ARBA" id="ARBA00022679"/>
    </source>
</evidence>
<dbReference type="EC" id="2.1.1.28" evidence="8"/>
<feature type="region of interest" description="Disordered" evidence="15">
    <location>
        <begin position="83"/>
        <end position="194"/>
    </location>
</feature>
<dbReference type="PANTHER" id="PTHR10867:SF18">
    <property type="entry name" value="PHENYLETHANOLAMINE N-METHYLTRANSFERASE"/>
    <property type="match status" value="1"/>
</dbReference>
<evidence type="ECO:0000256" key="3">
    <source>
        <dbReference type="ARBA" id="ARBA00022603"/>
    </source>
</evidence>
<keyword evidence="17" id="KW-1185">Reference proteome</keyword>
<dbReference type="SUPFAM" id="SSF53335">
    <property type="entry name" value="S-adenosyl-L-methionine-dependent methyltransferases"/>
    <property type="match status" value="1"/>
</dbReference>
<organism evidence="16 17">
    <name type="scientific">Felis catus</name>
    <name type="common">Cat</name>
    <name type="synonym">Felis silvestris catus</name>
    <dbReference type="NCBI Taxonomy" id="9685"/>
    <lineage>
        <taxon>Eukaryota</taxon>
        <taxon>Metazoa</taxon>
        <taxon>Chordata</taxon>
        <taxon>Craniata</taxon>
        <taxon>Vertebrata</taxon>
        <taxon>Euteleostomi</taxon>
        <taxon>Mammalia</taxon>
        <taxon>Eutheria</taxon>
        <taxon>Laurasiatheria</taxon>
        <taxon>Carnivora</taxon>
        <taxon>Feliformia</taxon>
        <taxon>Felidae</taxon>
        <taxon>Felinae</taxon>
        <taxon>Felis</taxon>
    </lineage>
</organism>
<evidence type="ECO:0000256" key="9">
    <source>
        <dbReference type="ARBA" id="ARBA00040076"/>
    </source>
</evidence>
<comment type="catalytic activity">
    <reaction evidence="14">
        <text>(R)-normetanephrine + S-adenosyl-L-methionine = (R)-metanephrine + S-adenosyl-L-homocysteine + H(+)</text>
        <dbReference type="Rhea" id="RHEA:70683"/>
        <dbReference type="ChEBI" id="CHEBI:15378"/>
        <dbReference type="ChEBI" id="CHEBI:57856"/>
        <dbReference type="ChEBI" id="CHEBI:59789"/>
        <dbReference type="ChEBI" id="CHEBI:189645"/>
        <dbReference type="ChEBI" id="CHEBI:189646"/>
    </reaction>
    <physiologicalReaction direction="left-to-right" evidence="14">
        <dbReference type="Rhea" id="RHEA:70684"/>
    </physiologicalReaction>
</comment>
<evidence type="ECO:0000256" key="6">
    <source>
        <dbReference type="ARBA" id="ARBA00022990"/>
    </source>
</evidence>
<dbReference type="Pfam" id="PF01234">
    <property type="entry name" value="NNMT_PNMT_TEMT"/>
    <property type="match status" value="1"/>
</dbReference>
<dbReference type="PROSITE" id="PS01100">
    <property type="entry name" value="NNMT_PNMT_TEMT"/>
    <property type="match status" value="1"/>
</dbReference>
<feature type="compositionally biased region" description="Gly residues" evidence="15">
    <location>
        <begin position="15"/>
        <end position="28"/>
    </location>
</feature>
<evidence type="ECO:0000256" key="5">
    <source>
        <dbReference type="ARBA" id="ARBA00022691"/>
    </source>
</evidence>
<dbReference type="InterPro" id="IPR029063">
    <property type="entry name" value="SAM-dependent_MTases_sf"/>
</dbReference>
<reference evidence="16" key="2">
    <citation type="submission" date="2025-08" db="UniProtKB">
        <authorList>
            <consortium name="Ensembl"/>
        </authorList>
    </citation>
    <scope>IDENTIFICATION</scope>
    <source>
        <strain evidence="16">breed Abyssinian</strain>
    </source>
</reference>
<dbReference type="GeneTree" id="ENSGT00390000011708"/>
<evidence type="ECO:0000256" key="12">
    <source>
        <dbReference type="ARBA" id="ARBA00048197"/>
    </source>
</evidence>
<evidence type="ECO:0000256" key="10">
    <source>
        <dbReference type="ARBA" id="ARBA00041841"/>
    </source>
</evidence>
<reference evidence="16" key="3">
    <citation type="submission" date="2025-09" db="UniProtKB">
        <authorList>
            <consortium name="Ensembl"/>
        </authorList>
    </citation>
    <scope>IDENTIFICATION</scope>
    <source>
        <strain evidence="16">breed Abyssinian</strain>
    </source>
</reference>
<evidence type="ECO:0000256" key="7">
    <source>
        <dbReference type="ARBA" id="ARBA00037894"/>
    </source>
</evidence>
<comment type="catalytic activity">
    <reaction evidence="13">
        <text>phenylethanolamine + S-adenosyl-L-methionine = N-methylphenylethanolamine + S-adenosyl-L-homocysteine + H(+)</text>
        <dbReference type="Rhea" id="RHEA:12176"/>
        <dbReference type="ChEBI" id="CHEBI:15378"/>
        <dbReference type="ChEBI" id="CHEBI:57741"/>
        <dbReference type="ChEBI" id="CHEBI:57856"/>
        <dbReference type="ChEBI" id="CHEBI:57946"/>
        <dbReference type="ChEBI" id="CHEBI:59789"/>
        <dbReference type="EC" id="2.1.1.28"/>
    </reaction>
    <physiologicalReaction direction="left-to-right" evidence="13">
        <dbReference type="Rhea" id="RHEA:12177"/>
    </physiologicalReaction>
</comment>
<name>A0ABI7ZSW4_FELCA</name>
<dbReference type="Proteomes" id="UP000823872">
    <property type="component" value="Chromosome E1"/>
</dbReference>
<evidence type="ECO:0000256" key="1">
    <source>
        <dbReference type="ARBA" id="ARBA00007996"/>
    </source>
</evidence>
<evidence type="ECO:0000313" key="16">
    <source>
        <dbReference type="Ensembl" id="ENSFCTP00005049371.1"/>
    </source>
</evidence>
<dbReference type="InterPro" id="IPR053384">
    <property type="entry name" value="SAM-dep_methyltransferase"/>
</dbReference>
<evidence type="ECO:0000256" key="14">
    <source>
        <dbReference type="ARBA" id="ARBA00048910"/>
    </source>
</evidence>
<evidence type="ECO:0000256" key="8">
    <source>
        <dbReference type="ARBA" id="ARBA00039028"/>
    </source>
</evidence>
<feature type="compositionally biased region" description="Basic and acidic residues" evidence="15">
    <location>
        <begin position="1"/>
        <end position="11"/>
    </location>
</feature>
<comment type="pathway">
    <text evidence="7">Catecholamine biosynthesis; (R)-adrenaline biosynthesis; (R)-adrenaline from (R)-noradrenaline: step 1/1.</text>
</comment>
<keyword evidence="5" id="KW-0949">S-adenosyl-L-methionine</keyword>
<evidence type="ECO:0000256" key="15">
    <source>
        <dbReference type="SAM" id="MobiDB-lite"/>
    </source>
</evidence>
<evidence type="ECO:0000256" key="13">
    <source>
        <dbReference type="ARBA" id="ARBA00048901"/>
    </source>
</evidence>
<keyword evidence="6" id="KW-0007">Acetylation</keyword>
<dbReference type="Gene3D" id="3.40.50.150">
    <property type="entry name" value="Vaccinia Virus protein VP39"/>
    <property type="match status" value="1"/>
</dbReference>
<comment type="catalytic activity">
    <reaction evidence="12">
        <text>(R)-noradrenaline + S-adenosyl-L-methionine = (R)-adrenaline + S-adenosyl-L-homocysteine + H(+)</text>
        <dbReference type="Rhea" id="RHEA:25269"/>
        <dbReference type="ChEBI" id="CHEBI:15378"/>
        <dbReference type="ChEBI" id="CHEBI:57856"/>
        <dbReference type="ChEBI" id="CHEBI:59789"/>
        <dbReference type="ChEBI" id="CHEBI:71406"/>
        <dbReference type="ChEBI" id="CHEBI:72587"/>
        <dbReference type="EC" id="2.1.1.28"/>
    </reaction>
    <physiologicalReaction direction="left-to-right" evidence="12">
        <dbReference type="Rhea" id="RHEA:25270"/>
    </physiologicalReaction>
</comment>
<evidence type="ECO:0000256" key="11">
    <source>
        <dbReference type="ARBA" id="ARBA00048084"/>
    </source>
</evidence>
<feature type="compositionally biased region" description="Basic and acidic residues" evidence="15">
    <location>
        <begin position="85"/>
        <end position="99"/>
    </location>
</feature>
<comment type="catalytic activity">
    <reaction evidence="11">
        <text>(R)-octopamine + S-adenosyl-L-methionine = (R)-synephrine + S-adenosyl-L-homocysteine + H(+)</text>
        <dbReference type="Rhea" id="RHEA:70519"/>
        <dbReference type="ChEBI" id="CHEBI:15378"/>
        <dbReference type="ChEBI" id="CHEBI:57856"/>
        <dbReference type="ChEBI" id="CHEBI:59789"/>
        <dbReference type="ChEBI" id="CHEBI:63694"/>
        <dbReference type="ChEBI" id="CHEBI:141486"/>
    </reaction>
    <physiologicalReaction direction="left-to-right" evidence="11">
        <dbReference type="Rhea" id="RHEA:70520"/>
    </physiologicalReaction>
</comment>